<dbReference type="PANTHER" id="PTHR42818">
    <property type="entry name" value="SULFOPYRUVATE DECARBOXYLASE SUBUNIT ALPHA"/>
    <property type="match status" value="1"/>
</dbReference>
<dbReference type="RefSeq" id="WP_344308676.1">
    <property type="nucleotide sequence ID" value="NZ_BAAANO010000015.1"/>
</dbReference>
<comment type="caution">
    <text evidence="4">The sequence shown here is derived from an EMBL/GenBank/DDBJ whole genome shotgun (WGS) entry which is preliminary data.</text>
</comment>
<evidence type="ECO:0000313" key="5">
    <source>
        <dbReference type="Proteomes" id="UP001500755"/>
    </source>
</evidence>
<protein>
    <submittedName>
        <fullName evidence="4">Sulfopyruvate decarboxylase subunit beta</fullName>
    </submittedName>
</protein>
<dbReference type="Gene3D" id="3.40.50.970">
    <property type="match status" value="1"/>
</dbReference>
<evidence type="ECO:0000256" key="2">
    <source>
        <dbReference type="ARBA" id="ARBA00023239"/>
    </source>
</evidence>
<name>A0ABN2TF72_9MICO</name>
<dbReference type="PANTHER" id="PTHR42818:SF1">
    <property type="entry name" value="SULFOPYRUVATE DECARBOXYLASE"/>
    <property type="match status" value="1"/>
</dbReference>
<reference evidence="4 5" key="1">
    <citation type="journal article" date="2019" name="Int. J. Syst. Evol. Microbiol.">
        <title>The Global Catalogue of Microorganisms (GCM) 10K type strain sequencing project: providing services to taxonomists for standard genome sequencing and annotation.</title>
        <authorList>
            <consortium name="The Broad Institute Genomics Platform"/>
            <consortium name="The Broad Institute Genome Sequencing Center for Infectious Disease"/>
            <person name="Wu L."/>
            <person name="Ma J."/>
        </authorList>
    </citation>
    <scope>NUCLEOTIDE SEQUENCE [LARGE SCALE GENOMIC DNA]</scope>
    <source>
        <strain evidence="4 5">JCM 14546</strain>
    </source>
</reference>
<organism evidence="4 5">
    <name type="scientific">Brevibacterium samyangense</name>
    <dbReference type="NCBI Taxonomy" id="366888"/>
    <lineage>
        <taxon>Bacteria</taxon>
        <taxon>Bacillati</taxon>
        <taxon>Actinomycetota</taxon>
        <taxon>Actinomycetes</taxon>
        <taxon>Micrococcales</taxon>
        <taxon>Brevibacteriaceae</taxon>
        <taxon>Brevibacterium</taxon>
    </lineage>
</organism>
<dbReference type="Proteomes" id="UP001500755">
    <property type="component" value="Unassembled WGS sequence"/>
</dbReference>
<proteinExistence type="predicted"/>
<dbReference type="Pfam" id="PF02775">
    <property type="entry name" value="TPP_enzyme_C"/>
    <property type="match status" value="1"/>
</dbReference>
<dbReference type="InterPro" id="IPR051818">
    <property type="entry name" value="TPP_dependent_decarboxylase"/>
</dbReference>
<evidence type="ECO:0000259" key="3">
    <source>
        <dbReference type="Pfam" id="PF02775"/>
    </source>
</evidence>
<keyword evidence="5" id="KW-1185">Reference proteome</keyword>
<sequence>MENTTTATRTAPTGETSAPTMTRLAALRVINESTPDMPVVVTCAATSRELASIENRDNHFSVLDSMGLVGSIATGLALAVQDSEIPKVVGLEGDGSLLMNPNVLPTGGFLAPEKLLLVVLDNAAYGSTAGLPTYTSKVDLGALAEAAGWTVARADTEASLAAEFRRLTGVPGPALLHVRIAPGNAADIPKLLVDPVTITHRFRNWLARKLC</sequence>
<accession>A0ABN2TF72</accession>
<dbReference type="InterPro" id="IPR029061">
    <property type="entry name" value="THDP-binding"/>
</dbReference>
<evidence type="ECO:0000313" key="4">
    <source>
        <dbReference type="EMBL" id="GAA2006921.1"/>
    </source>
</evidence>
<dbReference type="EMBL" id="BAAANO010000015">
    <property type="protein sequence ID" value="GAA2006921.1"/>
    <property type="molecule type" value="Genomic_DNA"/>
</dbReference>
<dbReference type="SUPFAM" id="SSF52518">
    <property type="entry name" value="Thiamin diphosphate-binding fold (THDP-binding)"/>
    <property type="match status" value="1"/>
</dbReference>
<dbReference type="InterPro" id="IPR011766">
    <property type="entry name" value="TPP_enzyme_TPP-bd"/>
</dbReference>
<evidence type="ECO:0000256" key="1">
    <source>
        <dbReference type="ARBA" id="ARBA00022793"/>
    </source>
</evidence>
<keyword evidence="1" id="KW-0210">Decarboxylase</keyword>
<gene>
    <name evidence="4" type="primary">comE</name>
    <name evidence="4" type="ORF">GCM10009755_16400</name>
</gene>
<keyword evidence="2" id="KW-0456">Lyase</keyword>
<feature type="domain" description="Thiamine pyrophosphate enzyme TPP-binding" evidence="3">
    <location>
        <begin position="61"/>
        <end position="178"/>
    </location>
</feature>